<gene>
    <name evidence="2" type="ORF">CPAR00382_LOCUS54</name>
</gene>
<reference evidence="2" key="1">
    <citation type="submission" date="2021-01" db="EMBL/GenBank/DDBJ databases">
        <authorList>
            <person name="Corre E."/>
            <person name="Pelletier E."/>
            <person name="Niang G."/>
            <person name="Scheremetjew M."/>
            <person name="Finn R."/>
            <person name="Kale V."/>
            <person name="Holt S."/>
            <person name="Cochrane G."/>
            <person name="Meng A."/>
            <person name="Brown T."/>
            <person name="Cohen L."/>
        </authorList>
    </citation>
    <scope>NUCLEOTIDE SEQUENCE</scope>
    <source>
        <strain evidence="2">CCAP977/2a</strain>
    </source>
</reference>
<protein>
    <submittedName>
        <fullName evidence="2">Uncharacterized protein</fullName>
    </submittedName>
</protein>
<evidence type="ECO:0000256" key="1">
    <source>
        <dbReference type="SAM" id="MobiDB-lite"/>
    </source>
</evidence>
<organism evidence="2">
    <name type="scientific">Cryptomonas paramaecium</name>
    <dbReference type="NCBI Taxonomy" id="2898"/>
    <lineage>
        <taxon>Eukaryota</taxon>
        <taxon>Cryptophyceae</taxon>
        <taxon>Cryptomonadales</taxon>
        <taxon>Cryptomonadaceae</taxon>
        <taxon>Cryptomonas</taxon>
    </lineage>
</organism>
<evidence type="ECO:0000313" key="2">
    <source>
        <dbReference type="EMBL" id="CAE2342583.1"/>
    </source>
</evidence>
<accession>A0A7S4ULQ5</accession>
<dbReference type="AlphaFoldDB" id="A0A7S4ULQ5"/>
<proteinExistence type="predicted"/>
<feature type="region of interest" description="Disordered" evidence="1">
    <location>
        <begin position="158"/>
        <end position="179"/>
    </location>
</feature>
<name>A0A7S4ULQ5_9CRYP</name>
<dbReference type="EMBL" id="HBKS01000071">
    <property type="protein sequence ID" value="CAE2342583.1"/>
    <property type="molecule type" value="Transcribed_RNA"/>
</dbReference>
<sequence length="207" mass="22427">MKRKVGLANPARRRSSVYFDTPVSRDLPAAVYSSDATTKIVRTSPSCAPTPSFPPNMFLSATEPAIPTWELLSDRPLNTRSAILDHEPAGHHQDDEWPEAHDWRSMCSHTADIEPTINASCSSQRIRPDGDPEHARRIRPPSCLACLPSPGSPLCAWEVPPDSDRRSGTGGTTLAGDETDMMAWMALDRAEKLTEEAGASQAPPGAS</sequence>